<gene>
    <name evidence="1" type="ORF">AWN90_32230</name>
</gene>
<evidence type="ECO:0000313" key="1">
    <source>
        <dbReference type="EMBL" id="KZM73327.1"/>
    </source>
</evidence>
<keyword evidence="2" id="KW-1185">Reference proteome</keyword>
<dbReference type="AlphaFoldDB" id="A0A164MG45"/>
<dbReference type="EMBL" id="LWGR01000007">
    <property type="protein sequence ID" value="KZM73327.1"/>
    <property type="molecule type" value="Genomic_DNA"/>
</dbReference>
<comment type="caution">
    <text evidence="1">The sequence shown here is derived from an EMBL/GenBank/DDBJ whole genome shotgun (WGS) entry which is preliminary data.</text>
</comment>
<dbReference type="Proteomes" id="UP000076512">
    <property type="component" value="Unassembled WGS sequence"/>
</dbReference>
<organism evidence="1 2">
    <name type="scientific">Nocardia terpenica</name>
    <dbReference type="NCBI Taxonomy" id="455432"/>
    <lineage>
        <taxon>Bacteria</taxon>
        <taxon>Bacillati</taxon>
        <taxon>Actinomycetota</taxon>
        <taxon>Actinomycetes</taxon>
        <taxon>Mycobacteriales</taxon>
        <taxon>Nocardiaceae</taxon>
        <taxon>Nocardia</taxon>
    </lineage>
</organism>
<protein>
    <submittedName>
        <fullName evidence="1">Uncharacterized protein</fullName>
    </submittedName>
</protein>
<proteinExistence type="predicted"/>
<reference evidence="1 2" key="1">
    <citation type="submission" date="2016-04" db="EMBL/GenBank/DDBJ databases">
        <authorList>
            <person name="Evans L.H."/>
            <person name="Alamgir A."/>
            <person name="Owens N."/>
            <person name="Weber N.D."/>
            <person name="Virtaneva K."/>
            <person name="Barbian K."/>
            <person name="Babar A."/>
            <person name="Rosenke K."/>
        </authorList>
    </citation>
    <scope>NUCLEOTIDE SEQUENCE [LARGE SCALE GENOMIC DNA]</scope>
    <source>
        <strain evidence="1 2">IFM 0406</strain>
    </source>
</reference>
<sequence>MTFGRDPLDVIFTAASPKVTFPAQDSIAVDGIPGGVSSCAVKPDTGGNELLCSIRPIGDSGPVQLSGDILFRPKVQIADDTSKGETYTGGSVLYYGEAGAPGTVTAAVNFQVAVS</sequence>
<accession>A0A164MG45</accession>
<evidence type="ECO:0000313" key="2">
    <source>
        <dbReference type="Proteomes" id="UP000076512"/>
    </source>
</evidence>
<name>A0A164MG45_9NOCA</name>